<accession>A0A285VGZ5</accession>
<reference evidence="2 3" key="1">
    <citation type="submission" date="2017-08" db="EMBL/GenBank/DDBJ databases">
        <authorList>
            <person name="de Groot N.N."/>
        </authorList>
    </citation>
    <scope>NUCLEOTIDE SEQUENCE [LARGE SCALE GENOMIC DNA]</scope>
    <source>
        <strain evidence="2 3">USBA 855</strain>
    </source>
</reference>
<dbReference type="OrthoDB" id="162417at2"/>
<dbReference type="RefSeq" id="WP_097021994.1">
    <property type="nucleotide sequence ID" value="NZ_CP140151.1"/>
</dbReference>
<dbReference type="AlphaFoldDB" id="A0A285VGZ5"/>
<evidence type="ECO:0000313" key="3">
    <source>
        <dbReference type="Proteomes" id="UP000219023"/>
    </source>
</evidence>
<feature type="compositionally biased region" description="Basic and acidic residues" evidence="1">
    <location>
        <begin position="77"/>
        <end position="87"/>
    </location>
</feature>
<organism evidence="2 3">
    <name type="scientific">Chromohalobacter canadensis</name>
    <dbReference type="NCBI Taxonomy" id="141389"/>
    <lineage>
        <taxon>Bacteria</taxon>
        <taxon>Pseudomonadati</taxon>
        <taxon>Pseudomonadota</taxon>
        <taxon>Gammaproteobacteria</taxon>
        <taxon>Oceanospirillales</taxon>
        <taxon>Halomonadaceae</taxon>
        <taxon>Chromohalobacter</taxon>
    </lineage>
</organism>
<dbReference type="Pfam" id="PF10685">
    <property type="entry name" value="KGG"/>
    <property type="match status" value="3"/>
</dbReference>
<evidence type="ECO:0000313" key="2">
    <source>
        <dbReference type="EMBL" id="SOC53177.1"/>
    </source>
</evidence>
<proteinExistence type="predicted"/>
<feature type="region of interest" description="Disordered" evidence="1">
    <location>
        <begin position="1"/>
        <end position="98"/>
    </location>
</feature>
<feature type="compositionally biased region" description="Basic and acidic residues" evidence="1">
    <location>
        <begin position="53"/>
        <end position="65"/>
    </location>
</feature>
<evidence type="ECO:0000256" key="1">
    <source>
        <dbReference type="SAM" id="MobiDB-lite"/>
    </source>
</evidence>
<feature type="compositionally biased region" description="Low complexity" evidence="1">
    <location>
        <begin position="15"/>
        <end position="24"/>
    </location>
</feature>
<feature type="compositionally biased region" description="Basic residues" evidence="1">
    <location>
        <begin position="88"/>
        <end position="98"/>
    </location>
</feature>
<protein>
    <submittedName>
        <fullName evidence="2">General stress protein YciG, contains tandem KGG domains</fullName>
    </submittedName>
</protein>
<dbReference type="EMBL" id="OBQJ01000002">
    <property type="protein sequence ID" value="SOC53177.1"/>
    <property type="molecule type" value="Genomic_DNA"/>
</dbReference>
<name>A0A285VGZ5_9GAMM</name>
<dbReference type="InterPro" id="IPR019626">
    <property type="entry name" value="Stress-induced_KGG_rpt"/>
</dbReference>
<gene>
    <name evidence="2" type="ORF">SAMN05421509_102206</name>
</gene>
<dbReference type="Proteomes" id="UP000219023">
    <property type="component" value="Unassembled WGS sequence"/>
</dbReference>
<sequence>MTTPPRPLIKDEETPSPASPSSTPKRSTGNFANDPGRAAEAGRKGGQASPTNFKHDPGRAAEAGRKGGRQSPGNFKQDTDRAREAGRKGGRQRPPHAS</sequence>